<accession>A0ABV9JR41</accession>
<name>A0ABV9JR41_9GAMM</name>
<protein>
    <submittedName>
        <fullName evidence="2">Kelch repeat-containing protein</fullName>
    </submittedName>
</protein>
<proteinExistence type="predicted"/>
<comment type="caution">
    <text evidence="2">The sequence shown here is derived from an EMBL/GenBank/DDBJ whole genome shotgun (WGS) entry which is preliminary data.</text>
</comment>
<feature type="chain" id="PRO_5047106986" evidence="1">
    <location>
        <begin position="27"/>
        <end position="359"/>
    </location>
</feature>
<keyword evidence="3" id="KW-1185">Reference proteome</keyword>
<dbReference type="Proteomes" id="UP001595962">
    <property type="component" value="Unassembled WGS sequence"/>
</dbReference>
<dbReference type="EMBL" id="JBHSGB010000017">
    <property type="protein sequence ID" value="MFC4656731.1"/>
    <property type="molecule type" value="Genomic_DNA"/>
</dbReference>
<dbReference type="SUPFAM" id="SSF117281">
    <property type="entry name" value="Kelch motif"/>
    <property type="match status" value="1"/>
</dbReference>
<evidence type="ECO:0000313" key="3">
    <source>
        <dbReference type="Proteomes" id="UP001595962"/>
    </source>
</evidence>
<keyword evidence="1" id="KW-0732">Signal</keyword>
<feature type="signal peptide" evidence="1">
    <location>
        <begin position="1"/>
        <end position="26"/>
    </location>
</feature>
<dbReference type="InterPro" id="IPR015915">
    <property type="entry name" value="Kelch-typ_b-propeller"/>
</dbReference>
<dbReference type="PANTHER" id="PTHR45632">
    <property type="entry name" value="LD33804P"/>
    <property type="match status" value="1"/>
</dbReference>
<gene>
    <name evidence="2" type="ORF">ACFO3I_17055</name>
</gene>
<sequence length="359" mass="39103">MLPKFPCNRITAASLLTLLLSPTTQATDLPALPEPVSNQVVLATSVGGKTYVSSFMGLGSGKTAKDVHNRAWQWTQGEPVWQNVSPVPSRARLSGRLAASGVTLQNHFFLFGGYTVAADGSETTSAESYRYSPVTRTYNKLPDMPVAVDDAVALSYQNRYIYLASGWSQDGNVNLIQRFDNFTQKWSQATPFPGTPSFGLAGAITGSVLVLCDGVAVSYQPPPRQYQALAQCWRGDIDNRDPAKISWQVLPHPDGKSRYRMAASPVTLDGKVYLAFIGGSETAYNFNGMGYNGQPAEPSTAIWLFDPASNQWQQAEPGQGVMDLRTLISLNGELYSLGGMLKGQQVTNQWTQHQIKLQP</sequence>
<evidence type="ECO:0000313" key="2">
    <source>
        <dbReference type="EMBL" id="MFC4656731.1"/>
    </source>
</evidence>
<reference evidence="3" key="1">
    <citation type="journal article" date="2019" name="Int. J. Syst. Evol. Microbiol.">
        <title>The Global Catalogue of Microorganisms (GCM) 10K type strain sequencing project: providing services to taxonomists for standard genome sequencing and annotation.</title>
        <authorList>
            <consortium name="The Broad Institute Genomics Platform"/>
            <consortium name="The Broad Institute Genome Sequencing Center for Infectious Disease"/>
            <person name="Wu L."/>
            <person name="Ma J."/>
        </authorList>
    </citation>
    <scope>NUCLEOTIDE SEQUENCE [LARGE SCALE GENOMIC DNA]</scope>
    <source>
        <strain evidence="3">DT28</strain>
    </source>
</reference>
<organism evidence="2 3">
    <name type="scientific">Rheinheimera marina</name>
    <dbReference type="NCBI Taxonomy" id="1774958"/>
    <lineage>
        <taxon>Bacteria</taxon>
        <taxon>Pseudomonadati</taxon>
        <taxon>Pseudomonadota</taxon>
        <taxon>Gammaproteobacteria</taxon>
        <taxon>Chromatiales</taxon>
        <taxon>Chromatiaceae</taxon>
        <taxon>Rheinheimera</taxon>
    </lineage>
</organism>
<dbReference type="Gene3D" id="2.120.10.80">
    <property type="entry name" value="Kelch-type beta propeller"/>
    <property type="match status" value="1"/>
</dbReference>
<evidence type="ECO:0000256" key="1">
    <source>
        <dbReference type="SAM" id="SignalP"/>
    </source>
</evidence>
<dbReference type="RefSeq" id="WP_377336074.1">
    <property type="nucleotide sequence ID" value="NZ_JBHSGB010000017.1"/>
</dbReference>